<dbReference type="PROSITE" id="PS50878">
    <property type="entry name" value="RT_POL"/>
    <property type="match status" value="1"/>
</dbReference>
<evidence type="ECO:0000313" key="3">
    <source>
        <dbReference type="Proteomes" id="UP001314205"/>
    </source>
</evidence>
<sequence>MTNPVEQAGFRCGRNYTDQVLSLTTHIEAAFQKKLKTVAVLIDLLAAYDTVWRQGLVYKLMKAVPCRKIVGLLNSMLSNREFMVFLGDSESRIKKLNNGLPQGSVLAPLLLNLYLHDIPETQSRKFMYADDIALASQHETFKPSEGILNEDLSILDKCFRKWRLVPNTAKNEVTAFHLANQNGKIRAHC</sequence>
<dbReference type="SUPFAM" id="SSF56672">
    <property type="entry name" value="DNA/RNA polymerases"/>
    <property type="match status" value="1"/>
</dbReference>
<dbReference type="PANTHER" id="PTHR36688:SF1">
    <property type="entry name" value="ENDONUCLEASE_EXONUCLEASE_PHOSPHATASE DOMAIN-CONTAINING PROTEIN"/>
    <property type="match status" value="1"/>
</dbReference>
<accession>A0AAV1M3Q7</accession>
<evidence type="ECO:0000313" key="2">
    <source>
        <dbReference type="EMBL" id="CAK1600481.1"/>
    </source>
</evidence>
<name>A0AAV1M3Q7_9NEOP</name>
<reference evidence="2 3" key="1">
    <citation type="submission" date="2023-11" db="EMBL/GenBank/DDBJ databases">
        <authorList>
            <person name="Hedman E."/>
            <person name="Englund M."/>
            <person name="Stromberg M."/>
            <person name="Nyberg Akerstrom W."/>
            <person name="Nylinder S."/>
            <person name="Jareborg N."/>
            <person name="Kallberg Y."/>
            <person name="Kronander E."/>
        </authorList>
    </citation>
    <scope>NUCLEOTIDE SEQUENCE [LARGE SCALE GENOMIC DNA]</scope>
</reference>
<dbReference type="Proteomes" id="UP001314205">
    <property type="component" value="Unassembled WGS sequence"/>
</dbReference>
<protein>
    <recommendedName>
        <fullName evidence="1">Reverse transcriptase domain-containing protein</fullName>
    </recommendedName>
</protein>
<dbReference type="InterPro" id="IPR043502">
    <property type="entry name" value="DNA/RNA_pol_sf"/>
</dbReference>
<dbReference type="GO" id="GO:0071897">
    <property type="term" value="P:DNA biosynthetic process"/>
    <property type="evidence" value="ECO:0007669"/>
    <property type="project" value="UniProtKB-ARBA"/>
</dbReference>
<keyword evidence="3" id="KW-1185">Reference proteome</keyword>
<comment type="caution">
    <text evidence="2">The sequence shown here is derived from an EMBL/GenBank/DDBJ whole genome shotgun (WGS) entry which is preliminary data.</text>
</comment>
<dbReference type="PANTHER" id="PTHR36688">
    <property type="entry name" value="ENDO/EXONUCLEASE/PHOSPHATASE DOMAIN-CONTAINING PROTEIN"/>
    <property type="match status" value="1"/>
</dbReference>
<feature type="domain" description="Reverse transcriptase" evidence="1">
    <location>
        <begin position="1"/>
        <end position="189"/>
    </location>
</feature>
<dbReference type="InterPro" id="IPR000477">
    <property type="entry name" value="RT_dom"/>
</dbReference>
<dbReference type="AlphaFoldDB" id="A0AAV1M3Q7"/>
<gene>
    <name evidence="2" type="ORF">PARMNEM_LOCUS19240</name>
</gene>
<dbReference type="InterPro" id="IPR052560">
    <property type="entry name" value="RdDP_mobile_element"/>
</dbReference>
<dbReference type="EMBL" id="CAVLGL010000115">
    <property type="protein sequence ID" value="CAK1600481.1"/>
    <property type="molecule type" value="Genomic_DNA"/>
</dbReference>
<evidence type="ECO:0000259" key="1">
    <source>
        <dbReference type="PROSITE" id="PS50878"/>
    </source>
</evidence>
<proteinExistence type="predicted"/>
<organism evidence="2 3">
    <name type="scientific">Parnassius mnemosyne</name>
    <name type="common">clouded apollo</name>
    <dbReference type="NCBI Taxonomy" id="213953"/>
    <lineage>
        <taxon>Eukaryota</taxon>
        <taxon>Metazoa</taxon>
        <taxon>Ecdysozoa</taxon>
        <taxon>Arthropoda</taxon>
        <taxon>Hexapoda</taxon>
        <taxon>Insecta</taxon>
        <taxon>Pterygota</taxon>
        <taxon>Neoptera</taxon>
        <taxon>Endopterygota</taxon>
        <taxon>Lepidoptera</taxon>
        <taxon>Glossata</taxon>
        <taxon>Ditrysia</taxon>
        <taxon>Papilionoidea</taxon>
        <taxon>Papilionidae</taxon>
        <taxon>Parnassiinae</taxon>
        <taxon>Parnassini</taxon>
        <taxon>Parnassius</taxon>
        <taxon>Driopa</taxon>
    </lineage>
</organism>
<dbReference type="Pfam" id="PF00078">
    <property type="entry name" value="RVT_1"/>
    <property type="match status" value="1"/>
</dbReference>